<keyword evidence="2" id="KW-1185">Reference proteome</keyword>
<gene>
    <name evidence="1" type="ORF">CTI12_AA549810</name>
</gene>
<comment type="caution">
    <text evidence="1">The sequence shown here is derived from an EMBL/GenBank/DDBJ whole genome shotgun (WGS) entry which is preliminary data.</text>
</comment>
<evidence type="ECO:0000313" key="1">
    <source>
        <dbReference type="EMBL" id="PWA41674.1"/>
    </source>
</evidence>
<dbReference type="PANTHER" id="PTHR36037:SF1">
    <property type="entry name" value="RNA-DIRECTED DNA POLYMERASE (REVERSE TRANSCRIPTASE)-RELATED FAMILY PROTEIN"/>
    <property type="match status" value="1"/>
</dbReference>
<reference evidence="1 2" key="1">
    <citation type="journal article" date="2018" name="Mol. Plant">
        <title>The genome of Artemisia annua provides insight into the evolution of Asteraceae family and artemisinin biosynthesis.</title>
        <authorList>
            <person name="Shen Q."/>
            <person name="Zhang L."/>
            <person name="Liao Z."/>
            <person name="Wang S."/>
            <person name="Yan T."/>
            <person name="Shi P."/>
            <person name="Liu M."/>
            <person name="Fu X."/>
            <person name="Pan Q."/>
            <person name="Wang Y."/>
            <person name="Lv Z."/>
            <person name="Lu X."/>
            <person name="Zhang F."/>
            <person name="Jiang W."/>
            <person name="Ma Y."/>
            <person name="Chen M."/>
            <person name="Hao X."/>
            <person name="Li L."/>
            <person name="Tang Y."/>
            <person name="Lv G."/>
            <person name="Zhou Y."/>
            <person name="Sun X."/>
            <person name="Brodelius P.E."/>
            <person name="Rose J.K.C."/>
            <person name="Tang K."/>
        </authorList>
    </citation>
    <scope>NUCLEOTIDE SEQUENCE [LARGE SCALE GENOMIC DNA]</scope>
    <source>
        <strain evidence="2">cv. Huhao1</strain>
        <tissue evidence="1">Leaf</tissue>
    </source>
</reference>
<dbReference type="PANTHER" id="PTHR36037">
    <property type="entry name" value="RNA-DIRECTED DNA POLYMERASE (REVERSE TRANSCRIPTASE)-RELATED FAMILY PROTEIN"/>
    <property type="match status" value="1"/>
</dbReference>
<evidence type="ECO:0000313" key="2">
    <source>
        <dbReference type="Proteomes" id="UP000245207"/>
    </source>
</evidence>
<proteinExistence type="predicted"/>
<accession>A0A2U1KY87</accession>
<name>A0A2U1KY87_ARTAN</name>
<dbReference type="OrthoDB" id="1927690at2759"/>
<dbReference type="EMBL" id="PKPP01012920">
    <property type="protein sequence ID" value="PWA41674.1"/>
    <property type="molecule type" value="Genomic_DNA"/>
</dbReference>
<sequence>MAYMNYQSTTHRMIESSEEVKKALEKPASIPSSKIMVKSMCTLRKSFVKAASKSRLSIEYEDKDDTIVAHRVDGVDALIKIPQGWSMANSAFALTDGAIFQDPKKKATKLSNCESDLQRREKYDVNAETLPYSHYVVN</sequence>
<organism evidence="1 2">
    <name type="scientific">Artemisia annua</name>
    <name type="common">Sweet wormwood</name>
    <dbReference type="NCBI Taxonomy" id="35608"/>
    <lineage>
        <taxon>Eukaryota</taxon>
        <taxon>Viridiplantae</taxon>
        <taxon>Streptophyta</taxon>
        <taxon>Embryophyta</taxon>
        <taxon>Tracheophyta</taxon>
        <taxon>Spermatophyta</taxon>
        <taxon>Magnoliopsida</taxon>
        <taxon>eudicotyledons</taxon>
        <taxon>Gunneridae</taxon>
        <taxon>Pentapetalae</taxon>
        <taxon>asterids</taxon>
        <taxon>campanulids</taxon>
        <taxon>Asterales</taxon>
        <taxon>Asteraceae</taxon>
        <taxon>Asteroideae</taxon>
        <taxon>Anthemideae</taxon>
        <taxon>Artemisiinae</taxon>
        <taxon>Artemisia</taxon>
    </lineage>
</organism>
<dbReference type="AlphaFoldDB" id="A0A2U1KY87"/>
<dbReference type="Proteomes" id="UP000245207">
    <property type="component" value="Unassembled WGS sequence"/>
</dbReference>
<dbReference type="STRING" id="35608.A0A2U1KY87"/>
<protein>
    <submittedName>
        <fullName evidence="1">Uncharacterized protein</fullName>
    </submittedName>
</protein>